<dbReference type="InterPro" id="IPR002885">
    <property type="entry name" value="PPR_rpt"/>
</dbReference>
<dbReference type="EMBL" id="JBEDUW010000005">
    <property type="protein sequence ID" value="KAK9930139.1"/>
    <property type="molecule type" value="Genomic_DNA"/>
</dbReference>
<dbReference type="FunFam" id="1.25.40.10:FF:000227">
    <property type="entry name" value="Pentatricopeptide repeat-containing protein At3g13880"/>
    <property type="match status" value="1"/>
</dbReference>
<feature type="repeat" description="PPR" evidence="2">
    <location>
        <begin position="136"/>
        <end position="170"/>
    </location>
</feature>
<dbReference type="PANTHER" id="PTHR24015">
    <property type="entry name" value="OS07G0578800 PROTEIN-RELATED"/>
    <property type="match status" value="1"/>
</dbReference>
<dbReference type="Gene3D" id="1.25.40.10">
    <property type="entry name" value="Tetratricopeptide repeat domain"/>
    <property type="match status" value="1"/>
</dbReference>
<reference evidence="3 4" key="1">
    <citation type="journal article" date="2023" name="G3 (Bethesda)">
        <title>A chromosome-length genome assembly and annotation of blackberry (Rubus argutus, cv. 'Hillquist').</title>
        <authorList>
            <person name="Bruna T."/>
            <person name="Aryal R."/>
            <person name="Dudchenko O."/>
            <person name="Sargent D.J."/>
            <person name="Mead D."/>
            <person name="Buti M."/>
            <person name="Cavallini A."/>
            <person name="Hytonen T."/>
            <person name="Andres J."/>
            <person name="Pham M."/>
            <person name="Weisz D."/>
            <person name="Mascagni F."/>
            <person name="Usai G."/>
            <person name="Natali L."/>
            <person name="Bassil N."/>
            <person name="Fernandez G.E."/>
            <person name="Lomsadze A."/>
            <person name="Armour M."/>
            <person name="Olukolu B."/>
            <person name="Poorten T."/>
            <person name="Britton C."/>
            <person name="Davik J."/>
            <person name="Ashrafi H."/>
            <person name="Aiden E.L."/>
            <person name="Borodovsky M."/>
            <person name="Worthington M."/>
        </authorList>
    </citation>
    <scope>NUCLEOTIDE SEQUENCE [LARGE SCALE GENOMIC DNA]</scope>
    <source>
        <strain evidence="3">PI 553951</strain>
    </source>
</reference>
<dbReference type="Pfam" id="PF13041">
    <property type="entry name" value="PPR_2"/>
    <property type="match status" value="1"/>
</dbReference>
<accession>A0AAW1X146</accession>
<evidence type="ECO:0008006" key="5">
    <source>
        <dbReference type="Google" id="ProtNLM"/>
    </source>
</evidence>
<comment type="caution">
    <text evidence="3">The sequence shown here is derived from an EMBL/GenBank/DDBJ whole genome shotgun (WGS) entry which is preliminary data.</text>
</comment>
<protein>
    <recommendedName>
        <fullName evidence="5">Pentatricopeptide repeat-containing protein</fullName>
    </recommendedName>
</protein>
<dbReference type="PANTHER" id="PTHR24015:SF2033">
    <property type="entry name" value="PENTATRICOPEPTIDE REPEAT-CONTAINING PROTEIN"/>
    <property type="match status" value="1"/>
</dbReference>
<evidence type="ECO:0000256" key="2">
    <source>
        <dbReference type="PROSITE-ProRule" id="PRU00708"/>
    </source>
</evidence>
<dbReference type="GO" id="GO:0003723">
    <property type="term" value="F:RNA binding"/>
    <property type="evidence" value="ECO:0007669"/>
    <property type="project" value="InterPro"/>
</dbReference>
<name>A0AAW1X146_RUBAR</name>
<gene>
    <name evidence="3" type="ORF">M0R45_027193</name>
</gene>
<evidence type="ECO:0000313" key="3">
    <source>
        <dbReference type="EMBL" id="KAK9930139.1"/>
    </source>
</evidence>
<dbReference type="InterPro" id="IPR046960">
    <property type="entry name" value="PPR_At4g14850-like_plant"/>
</dbReference>
<keyword evidence="1" id="KW-0677">Repeat</keyword>
<proteinExistence type="predicted"/>
<dbReference type="InterPro" id="IPR011990">
    <property type="entry name" value="TPR-like_helical_dom_sf"/>
</dbReference>
<sequence length="227" mass="25281">MASLPSVAVSGTLKLDQELRKGLISSEKSGIANVSYQKSQTTTNLEGNSEPSSLDFREALVMIREGSKVESSYYVPLLQECIDKYSALDAQIVHGHIIKTGAHQDLFVTTFLVNVYAKCKIMENARKVFDKLSRRNVVSWTALMTGYVHNSKPELAIRVFQEMLEAGAYPTNYTLGIVLNASSTLHSIELGKQLHACIVKYQIDYDTSIGNSLCSLYSQMWKLGIRF</sequence>
<dbReference type="NCBIfam" id="TIGR00756">
    <property type="entry name" value="PPR"/>
    <property type="match status" value="1"/>
</dbReference>
<dbReference type="GO" id="GO:0005739">
    <property type="term" value="C:mitochondrion"/>
    <property type="evidence" value="ECO:0007669"/>
    <property type="project" value="TreeGrafter"/>
</dbReference>
<dbReference type="GO" id="GO:0009451">
    <property type="term" value="P:RNA modification"/>
    <property type="evidence" value="ECO:0007669"/>
    <property type="project" value="InterPro"/>
</dbReference>
<dbReference type="Proteomes" id="UP001457282">
    <property type="component" value="Unassembled WGS sequence"/>
</dbReference>
<dbReference type="AlphaFoldDB" id="A0AAW1X146"/>
<dbReference type="PROSITE" id="PS51375">
    <property type="entry name" value="PPR"/>
    <property type="match status" value="1"/>
</dbReference>
<evidence type="ECO:0000256" key="1">
    <source>
        <dbReference type="ARBA" id="ARBA00022737"/>
    </source>
</evidence>
<organism evidence="3 4">
    <name type="scientific">Rubus argutus</name>
    <name type="common">Southern blackberry</name>
    <dbReference type="NCBI Taxonomy" id="59490"/>
    <lineage>
        <taxon>Eukaryota</taxon>
        <taxon>Viridiplantae</taxon>
        <taxon>Streptophyta</taxon>
        <taxon>Embryophyta</taxon>
        <taxon>Tracheophyta</taxon>
        <taxon>Spermatophyta</taxon>
        <taxon>Magnoliopsida</taxon>
        <taxon>eudicotyledons</taxon>
        <taxon>Gunneridae</taxon>
        <taxon>Pentapetalae</taxon>
        <taxon>rosids</taxon>
        <taxon>fabids</taxon>
        <taxon>Rosales</taxon>
        <taxon>Rosaceae</taxon>
        <taxon>Rosoideae</taxon>
        <taxon>Rosoideae incertae sedis</taxon>
        <taxon>Rubus</taxon>
    </lineage>
</organism>
<evidence type="ECO:0000313" key="4">
    <source>
        <dbReference type="Proteomes" id="UP001457282"/>
    </source>
</evidence>
<keyword evidence="4" id="KW-1185">Reference proteome</keyword>